<dbReference type="PANTHER" id="PTHR39188:SF3">
    <property type="entry name" value="STAGE IV SPORULATION PROTEIN FB"/>
    <property type="match status" value="1"/>
</dbReference>
<gene>
    <name evidence="18" type="ORF">AAC691_04260</name>
</gene>
<comment type="subcellular location">
    <subcellularLocation>
        <location evidence="1 14">Cell membrane</location>
        <topology evidence="1 14">Multi-pass membrane protein</topology>
    </subcellularLocation>
</comment>
<proteinExistence type="inferred from homology"/>
<evidence type="ECO:0000256" key="12">
    <source>
        <dbReference type="ARBA" id="ARBA00023122"/>
    </source>
</evidence>
<keyword evidence="13 14" id="KW-0472">Membrane</keyword>
<evidence type="ECO:0000256" key="2">
    <source>
        <dbReference type="ARBA" id="ARBA00007931"/>
    </source>
</evidence>
<sequence length="374" mass="39031">MTWSIPLGRVAGTAIRVHVTFFLLLLWVAMVAGAQGGPDAAWQGVVFILLVFVCVVLHEFGHILMARHFGVSTSDITLLPIGGVARLARMPENPTQELLVALAGPAVNLVIALVLFAATGTRPSLAAAAGAFGTGNLVARLATVNLFLLLFNLLPAFPMDGGRVLRALLGYRMSFVHATQVAASIGQGVAIGLGFLGLLGNPILLFIALFVYLGAAAESHMVQLRQVAQGLIAGESMMTRYQALPLSATLGDAADALVRTAQPVFPVMDGQERLRGVLTQSALVARLHVDGPDGAVADAMVPAIPAIHPYQPLSEALRLLQEPPNPPAVAVVGPDDRLMGLITADTIGEVMLTHGVNNRPPVGPARPPGDRAAA</sequence>
<keyword evidence="10 14" id="KW-1133">Transmembrane helix</keyword>
<dbReference type="Pfam" id="PF02163">
    <property type="entry name" value="Peptidase_M50"/>
    <property type="match status" value="2"/>
</dbReference>
<comment type="cofactor">
    <cofactor evidence="14">
        <name>Zn(2+)</name>
        <dbReference type="ChEBI" id="CHEBI:29105"/>
    </cofactor>
    <text evidence="14">Binds 1 zinc ion per subunit.</text>
</comment>
<keyword evidence="7" id="KW-0677">Repeat</keyword>
<dbReference type="InterPro" id="IPR016483">
    <property type="entry name" value="UCP006404_Pept_M50_CBS"/>
</dbReference>
<feature type="region of interest" description="Disordered" evidence="16">
    <location>
        <begin position="355"/>
        <end position="374"/>
    </location>
</feature>
<dbReference type="Proteomes" id="UP001449795">
    <property type="component" value="Chromosome"/>
</dbReference>
<dbReference type="Gene3D" id="3.10.580.10">
    <property type="entry name" value="CBS-domain"/>
    <property type="match status" value="1"/>
</dbReference>
<keyword evidence="19" id="KW-1185">Reference proteome</keyword>
<evidence type="ECO:0000313" key="18">
    <source>
        <dbReference type="EMBL" id="XAE43666.1"/>
    </source>
</evidence>
<keyword evidence="12 15" id="KW-0129">CBS domain</keyword>
<evidence type="ECO:0000256" key="16">
    <source>
        <dbReference type="SAM" id="MobiDB-lite"/>
    </source>
</evidence>
<dbReference type="CDD" id="cd06164">
    <property type="entry name" value="S2P-M50_SpoIVFB_CBS"/>
    <property type="match status" value="1"/>
</dbReference>
<dbReference type="SUPFAM" id="SSF54631">
    <property type="entry name" value="CBS-domain pair"/>
    <property type="match status" value="1"/>
</dbReference>
<keyword evidence="8 14" id="KW-0378">Hydrolase</keyword>
<evidence type="ECO:0000256" key="10">
    <source>
        <dbReference type="ARBA" id="ARBA00022989"/>
    </source>
</evidence>
<accession>A0ABZ3D841</accession>
<feature type="transmembrane region" description="Helical" evidence="14">
    <location>
        <begin position="40"/>
        <end position="58"/>
    </location>
</feature>
<keyword evidence="4 14" id="KW-0645">Protease</keyword>
<evidence type="ECO:0000256" key="4">
    <source>
        <dbReference type="ARBA" id="ARBA00022670"/>
    </source>
</evidence>
<evidence type="ECO:0000256" key="13">
    <source>
        <dbReference type="ARBA" id="ARBA00023136"/>
    </source>
</evidence>
<evidence type="ECO:0000256" key="3">
    <source>
        <dbReference type="ARBA" id="ARBA00022475"/>
    </source>
</evidence>
<evidence type="ECO:0000256" key="15">
    <source>
        <dbReference type="PROSITE-ProRule" id="PRU00703"/>
    </source>
</evidence>
<keyword evidence="5 14" id="KW-0812">Transmembrane</keyword>
<protein>
    <recommendedName>
        <fullName evidence="14">Zinc metalloprotease</fullName>
    </recommendedName>
</protein>
<dbReference type="RefSeq" id="WP_342629059.1">
    <property type="nucleotide sequence ID" value="NZ_CP152276.1"/>
</dbReference>
<evidence type="ECO:0000256" key="8">
    <source>
        <dbReference type="ARBA" id="ARBA00022801"/>
    </source>
</evidence>
<evidence type="ECO:0000259" key="17">
    <source>
        <dbReference type="PROSITE" id="PS51371"/>
    </source>
</evidence>
<dbReference type="InterPro" id="IPR000644">
    <property type="entry name" value="CBS_dom"/>
</dbReference>
<feature type="transmembrane region" description="Helical" evidence="14">
    <location>
        <begin position="137"/>
        <end position="157"/>
    </location>
</feature>
<evidence type="ECO:0000256" key="11">
    <source>
        <dbReference type="ARBA" id="ARBA00023049"/>
    </source>
</evidence>
<reference evidence="18 19" key="1">
    <citation type="submission" date="2024-04" db="EMBL/GenBank/DDBJ databases">
        <title>Complete genome sequence of Nguyenibacter vanlangesis HBCM-1154, a strain capable of nitrogen fixation, IAA production, and phosphorus solubilization isolated from sugarcane soil.</title>
        <authorList>
            <person name="MY HANH P."/>
        </authorList>
    </citation>
    <scope>NUCLEOTIDE SEQUENCE [LARGE SCALE GENOMIC DNA]</scope>
    <source>
        <strain evidence="18 19">HBCM 1154</strain>
    </source>
</reference>
<feature type="domain" description="CBS" evidence="17">
    <location>
        <begin position="237"/>
        <end position="296"/>
    </location>
</feature>
<organism evidence="18 19">
    <name type="scientific">Nguyenibacter vanlangensis</name>
    <dbReference type="NCBI Taxonomy" id="1216886"/>
    <lineage>
        <taxon>Bacteria</taxon>
        <taxon>Pseudomonadati</taxon>
        <taxon>Pseudomonadota</taxon>
        <taxon>Alphaproteobacteria</taxon>
        <taxon>Acetobacterales</taxon>
        <taxon>Acetobacteraceae</taxon>
        <taxon>Nguyenibacter</taxon>
    </lineage>
</organism>
<feature type="transmembrane region" description="Helical" evidence="14">
    <location>
        <begin position="195"/>
        <end position="215"/>
    </location>
</feature>
<dbReference type="GO" id="GO:0008233">
    <property type="term" value="F:peptidase activity"/>
    <property type="evidence" value="ECO:0007669"/>
    <property type="project" value="UniProtKB-KW"/>
</dbReference>
<feature type="domain" description="CBS" evidence="17">
    <location>
        <begin position="300"/>
        <end position="359"/>
    </location>
</feature>
<dbReference type="GO" id="GO:0006508">
    <property type="term" value="P:proteolysis"/>
    <property type="evidence" value="ECO:0007669"/>
    <property type="project" value="UniProtKB-KW"/>
</dbReference>
<dbReference type="InterPro" id="IPR008915">
    <property type="entry name" value="Peptidase_M50"/>
</dbReference>
<feature type="transmembrane region" description="Helical" evidence="14">
    <location>
        <begin position="12"/>
        <end position="34"/>
    </location>
</feature>
<evidence type="ECO:0000313" key="19">
    <source>
        <dbReference type="Proteomes" id="UP001449795"/>
    </source>
</evidence>
<comment type="similarity">
    <text evidence="2 14">Belongs to the peptidase M50B family.</text>
</comment>
<keyword evidence="6 14" id="KW-0479">Metal-binding</keyword>
<keyword evidence="3 14" id="KW-1003">Cell membrane</keyword>
<dbReference type="InterPro" id="IPR046342">
    <property type="entry name" value="CBS_dom_sf"/>
</dbReference>
<keyword evidence="9 14" id="KW-0862">Zinc</keyword>
<dbReference type="PIRSF" id="PIRSF006404">
    <property type="entry name" value="UCP006404_Pept_M50_CBS"/>
    <property type="match status" value="1"/>
</dbReference>
<evidence type="ECO:0000256" key="1">
    <source>
        <dbReference type="ARBA" id="ARBA00004651"/>
    </source>
</evidence>
<name>A0ABZ3D841_9PROT</name>
<keyword evidence="11 14" id="KW-0482">Metalloprotease</keyword>
<evidence type="ECO:0000256" key="5">
    <source>
        <dbReference type="ARBA" id="ARBA00022692"/>
    </source>
</evidence>
<feature type="transmembrane region" description="Helical" evidence="14">
    <location>
        <begin position="98"/>
        <end position="117"/>
    </location>
</feature>
<dbReference type="PANTHER" id="PTHR39188">
    <property type="entry name" value="MEMBRANE-ASSOCIATED ZINC METALLOPROTEASE M50B"/>
    <property type="match status" value="1"/>
</dbReference>
<dbReference type="EMBL" id="CP152276">
    <property type="protein sequence ID" value="XAE43666.1"/>
    <property type="molecule type" value="Genomic_DNA"/>
</dbReference>
<dbReference type="PROSITE" id="PS51371">
    <property type="entry name" value="CBS"/>
    <property type="match status" value="2"/>
</dbReference>
<evidence type="ECO:0000256" key="9">
    <source>
        <dbReference type="ARBA" id="ARBA00022833"/>
    </source>
</evidence>
<evidence type="ECO:0000256" key="6">
    <source>
        <dbReference type="ARBA" id="ARBA00022723"/>
    </source>
</evidence>
<evidence type="ECO:0000256" key="7">
    <source>
        <dbReference type="ARBA" id="ARBA00022737"/>
    </source>
</evidence>
<evidence type="ECO:0000256" key="14">
    <source>
        <dbReference type="PIRNR" id="PIRNR006404"/>
    </source>
</evidence>
<dbReference type="Pfam" id="PF00571">
    <property type="entry name" value="CBS"/>
    <property type="match status" value="2"/>
</dbReference>